<dbReference type="SUPFAM" id="SSF50814">
    <property type="entry name" value="Lipocalins"/>
    <property type="match status" value="1"/>
</dbReference>
<keyword evidence="2" id="KW-1185">Reference proteome</keyword>
<sequence>MDGAWYLSAVATDLQVQGDCAMVLFDHQNTLDVSIKWITNHTASYYNGSVALIPDPNSNTTGDLLQVTYDDQKTETYSFLDINYEHYAVVFACYNNEDGNSSTYEIWKMTRTPHLKDTDSSKLDAAIASYRLADTPFITFNNTEDTCWVNAGQHIVASALVMTSAAAITLFRGLC</sequence>
<dbReference type="InterPro" id="IPR012674">
    <property type="entry name" value="Calycin"/>
</dbReference>
<dbReference type="AlphaFoldDB" id="A0A0L7KI21"/>
<protein>
    <submittedName>
        <fullName evidence="1">Polycalin</fullName>
    </submittedName>
</protein>
<dbReference type="Gene3D" id="2.40.128.20">
    <property type="match status" value="1"/>
</dbReference>
<dbReference type="Proteomes" id="UP000037510">
    <property type="component" value="Unassembled WGS sequence"/>
</dbReference>
<reference evidence="1 2" key="1">
    <citation type="journal article" date="2015" name="Genome Biol. Evol.">
        <title>The genome of winter moth (Operophtera brumata) provides a genomic perspective on sexual dimorphism and phenology.</title>
        <authorList>
            <person name="Derks M.F."/>
            <person name="Smit S."/>
            <person name="Salis L."/>
            <person name="Schijlen E."/>
            <person name="Bossers A."/>
            <person name="Mateman C."/>
            <person name="Pijl A.S."/>
            <person name="de Ridder D."/>
            <person name="Groenen M.A."/>
            <person name="Visser M.E."/>
            <person name="Megens H.J."/>
        </authorList>
    </citation>
    <scope>NUCLEOTIDE SEQUENCE [LARGE SCALE GENOMIC DNA]</scope>
    <source>
        <strain evidence="1">WM2013NL</strain>
        <tissue evidence="1">Head and thorax</tissue>
    </source>
</reference>
<comment type="caution">
    <text evidence="1">The sequence shown here is derived from an EMBL/GenBank/DDBJ whole genome shotgun (WGS) entry which is preliminary data.</text>
</comment>
<evidence type="ECO:0000313" key="2">
    <source>
        <dbReference type="Proteomes" id="UP000037510"/>
    </source>
</evidence>
<name>A0A0L7KI21_OPEBR</name>
<dbReference type="EMBL" id="JTDY01009695">
    <property type="protein sequence ID" value="KOB62998.1"/>
    <property type="molecule type" value="Genomic_DNA"/>
</dbReference>
<accession>A0A0L7KI21</accession>
<gene>
    <name evidence="1" type="ORF">OBRU01_25567</name>
</gene>
<proteinExistence type="predicted"/>
<evidence type="ECO:0000313" key="1">
    <source>
        <dbReference type="EMBL" id="KOB62998.1"/>
    </source>
</evidence>
<organism evidence="1 2">
    <name type="scientific">Operophtera brumata</name>
    <name type="common">Winter moth</name>
    <name type="synonym">Phalaena brumata</name>
    <dbReference type="NCBI Taxonomy" id="104452"/>
    <lineage>
        <taxon>Eukaryota</taxon>
        <taxon>Metazoa</taxon>
        <taxon>Ecdysozoa</taxon>
        <taxon>Arthropoda</taxon>
        <taxon>Hexapoda</taxon>
        <taxon>Insecta</taxon>
        <taxon>Pterygota</taxon>
        <taxon>Neoptera</taxon>
        <taxon>Endopterygota</taxon>
        <taxon>Lepidoptera</taxon>
        <taxon>Glossata</taxon>
        <taxon>Ditrysia</taxon>
        <taxon>Geometroidea</taxon>
        <taxon>Geometridae</taxon>
        <taxon>Larentiinae</taxon>
        <taxon>Operophtera</taxon>
    </lineage>
</organism>